<dbReference type="CDD" id="cd00590">
    <property type="entry name" value="RRM_SF"/>
    <property type="match status" value="1"/>
</dbReference>
<dbReference type="EMBL" id="CP099422">
    <property type="protein sequence ID" value="USW53981.1"/>
    <property type="molecule type" value="Genomic_DNA"/>
</dbReference>
<reference evidence="2" key="1">
    <citation type="submission" date="2022-06" db="EMBL/GenBank/DDBJ databases">
        <title>Complete genome sequences of two strains of the flax pathogen Septoria linicola.</title>
        <authorList>
            <person name="Lapalu N."/>
            <person name="Simon A."/>
            <person name="Demenou B."/>
            <person name="Paumier D."/>
            <person name="Guillot M.-P."/>
            <person name="Gout L."/>
            <person name="Valade R."/>
        </authorList>
    </citation>
    <scope>NUCLEOTIDE SEQUENCE</scope>
    <source>
        <strain evidence="2">SE15195</strain>
    </source>
</reference>
<feature type="compositionally biased region" description="Pro residues" evidence="1">
    <location>
        <begin position="143"/>
        <end position="158"/>
    </location>
</feature>
<feature type="region of interest" description="Disordered" evidence="1">
    <location>
        <begin position="87"/>
        <end position="158"/>
    </location>
</feature>
<keyword evidence="3" id="KW-1185">Reference proteome</keyword>
<evidence type="ECO:0000256" key="1">
    <source>
        <dbReference type="SAM" id="MobiDB-lite"/>
    </source>
</evidence>
<evidence type="ECO:0000313" key="2">
    <source>
        <dbReference type="EMBL" id="USW53981.1"/>
    </source>
</evidence>
<gene>
    <name evidence="2" type="ORF">Slin15195_G073000</name>
</gene>
<name>A0A9Q9B0C4_9PEZI</name>
<dbReference type="AlphaFoldDB" id="A0A9Q9B0C4"/>
<proteinExistence type="predicted"/>
<dbReference type="Proteomes" id="UP001056384">
    <property type="component" value="Chromosome 5"/>
</dbReference>
<accession>A0A9Q9B0C4</accession>
<organism evidence="2 3">
    <name type="scientific">Septoria linicola</name>
    <dbReference type="NCBI Taxonomy" id="215465"/>
    <lineage>
        <taxon>Eukaryota</taxon>
        <taxon>Fungi</taxon>
        <taxon>Dikarya</taxon>
        <taxon>Ascomycota</taxon>
        <taxon>Pezizomycotina</taxon>
        <taxon>Dothideomycetes</taxon>
        <taxon>Dothideomycetidae</taxon>
        <taxon>Mycosphaerellales</taxon>
        <taxon>Mycosphaerellaceae</taxon>
        <taxon>Septoria</taxon>
    </lineage>
</organism>
<protein>
    <recommendedName>
        <fullName evidence="4">RRM domain-containing protein</fullName>
    </recommendedName>
</protein>
<evidence type="ECO:0008006" key="4">
    <source>
        <dbReference type="Google" id="ProtNLM"/>
    </source>
</evidence>
<sequence length="265" mass="29615">MATLARPTAGRAVHLRITPRPSSLGESREILRLISQFGEVEHFKNLKYDALSMPNAALVIFKDEDAAVHCMKKSPIRFRMGKAPVEEQGAADFPSPPPVQESSAPPATRRDATPPPRPGGAWGLGQMRAMSTHSSYTPSNTLPTPPSRPPQMPFQAPPLPLLESRIFQIQTNWARTHFRDQINMGHYHGTFALDKKSIPQSDLSQTVPLAGLSCVNWRKEDKPWRIMDKEKAQERTGPNRRKSLMELYEQVKEGHEALRDEASPG</sequence>
<evidence type="ECO:0000313" key="3">
    <source>
        <dbReference type="Proteomes" id="UP001056384"/>
    </source>
</evidence>